<evidence type="ECO:0000313" key="3">
    <source>
        <dbReference type="Proteomes" id="UP000008311"/>
    </source>
</evidence>
<reference evidence="3" key="1">
    <citation type="journal article" date="2010" name="Nat. Biotechnol.">
        <title>Draft genome sequence of the oilseed species Ricinus communis.</title>
        <authorList>
            <person name="Chan A.P."/>
            <person name="Crabtree J."/>
            <person name="Zhao Q."/>
            <person name="Lorenzi H."/>
            <person name="Orvis J."/>
            <person name="Puiu D."/>
            <person name="Melake-Berhan A."/>
            <person name="Jones K.M."/>
            <person name="Redman J."/>
            <person name="Chen G."/>
            <person name="Cahoon E.B."/>
            <person name="Gedil M."/>
            <person name="Stanke M."/>
            <person name="Haas B.J."/>
            <person name="Wortman J.R."/>
            <person name="Fraser-Liggett C.M."/>
            <person name="Ravel J."/>
            <person name="Rabinowicz P.D."/>
        </authorList>
    </citation>
    <scope>NUCLEOTIDE SEQUENCE [LARGE SCALE GENOMIC DNA]</scope>
    <source>
        <strain evidence="3">cv. Hale</strain>
    </source>
</reference>
<keyword evidence="3" id="KW-1185">Reference proteome</keyword>
<dbReference type="AlphaFoldDB" id="B9RN26"/>
<dbReference type="EMBL" id="EQ973790">
    <property type="protein sequence ID" value="EEF47149.1"/>
    <property type="molecule type" value="Genomic_DNA"/>
</dbReference>
<accession>B9RN26</accession>
<evidence type="ECO:0000256" key="1">
    <source>
        <dbReference type="SAM" id="MobiDB-lite"/>
    </source>
</evidence>
<gene>
    <name evidence="2" type="ORF">RCOM_1342770</name>
</gene>
<name>B9RN26_RICCO</name>
<feature type="region of interest" description="Disordered" evidence="1">
    <location>
        <begin position="78"/>
        <end position="103"/>
    </location>
</feature>
<feature type="compositionally biased region" description="Basic and acidic residues" evidence="1">
    <location>
        <begin position="93"/>
        <end position="103"/>
    </location>
</feature>
<dbReference type="InParanoid" id="B9RN26"/>
<protein>
    <submittedName>
        <fullName evidence="2">Uncharacterized protein</fullName>
    </submittedName>
</protein>
<dbReference type="Proteomes" id="UP000008311">
    <property type="component" value="Unassembled WGS sequence"/>
</dbReference>
<organism evidence="2 3">
    <name type="scientific">Ricinus communis</name>
    <name type="common">Castor bean</name>
    <dbReference type="NCBI Taxonomy" id="3988"/>
    <lineage>
        <taxon>Eukaryota</taxon>
        <taxon>Viridiplantae</taxon>
        <taxon>Streptophyta</taxon>
        <taxon>Embryophyta</taxon>
        <taxon>Tracheophyta</taxon>
        <taxon>Spermatophyta</taxon>
        <taxon>Magnoliopsida</taxon>
        <taxon>eudicotyledons</taxon>
        <taxon>Gunneridae</taxon>
        <taxon>Pentapetalae</taxon>
        <taxon>rosids</taxon>
        <taxon>fabids</taxon>
        <taxon>Malpighiales</taxon>
        <taxon>Euphorbiaceae</taxon>
        <taxon>Acalyphoideae</taxon>
        <taxon>Acalypheae</taxon>
        <taxon>Ricinus</taxon>
    </lineage>
</organism>
<proteinExistence type="predicted"/>
<evidence type="ECO:0000313" key="2">
    <source>
        <dbReference type="EMBL" id="EEF47149.1"/>
    </source>
</evidence>
<sequence length="103" mass="11756">MHPSKVFFLVHLQLQMAKEFNLLNNSFNLLRISSWLLMLWMTTKELDSRANLSILKELANLTASLRVQAFVTERSFAETSPEFSTEKGASGGSRDRKANFAFQ</sequence>